<dbReference type="STRING" id="1316194.A0A1Q5TH48"/>
<accession>A0A1Q5TH48</accession>
<name>A0A1Q5TH48_9EURO</name>
<feature type="region of interest" description="Disordered" evidence="1">
    <location>
        <begin position="276"/>
        <end position="373"/>
    </location>
</feature>
<organism evidence="2 3">
    <name type="scientific">Penicillium subrubescens</name>
    <dbReference type="NCBI Taxonomy" id="1316194"/>
    <lineage>
        <taxon>Eukaryota</taxon>
        <taxon>Fungi</taxon>
        <taxon>Dikarya</taxon>
        <taxon>Ascomycota</taxon>
        <taxon>Pezizomycotina</taxon>
        <taxon>Eurotiomycetes</taxon>
        <taxon>Eurotiomycetidae</taxon>
        <taxon>Eurotiales</taxon>
        <taxon>Aspergillaceae</taxon>
        <taxon>Penicillium</taxon>
    </lineage>
</organism>
<dbReference type="Proteomes" id="UP000186955">
    <property type="component" value="Unassembled WGS sequence"/>
</dbReference>
<sequence length="558" mass="63557">MPVSTFDPELSAQLHNEILCRAWIGAGRDLASLPSTTCWEISSPVPAEIATKLNPNLICFLRLAKTTTWDPEFYFFYFLHSLQSSGYLHSLHTSDRFIYLYNPTSAYGDEEVGIIFDQETELAAYVAHHYDLIDVFHEPWAWKPLQDILQAYLEMIEEGKVQASPNTAEEQEAWPRTPRFFPWQYNQYTARDVKKTNKAFTRLLDAIEHRLPQTTQDSELHLPYSPAILDEASIPNNSFIRPFFSEIPPRTLNFRYIAPGISIQLPTQFAAQPWKEISDNESEDETNEETEEKGGQSNQVPSQEASRDADQGRAEQFDENLDLRTPGERYFGPFSSSSESDEEVYFLSDGDEEERSDEDDHSDDGESSRRSGALRIFYNVPDIDSDKDEYPGRLQIQNHPVGHAVPFLLFRGDESSSLSYKRLFFPDIEDSHQGTSTGLYVLAPGIGANQFGDSCRLILPFNIGGRGHARFSNGQRLMNACDSYVPQETSFELYQAGRESGFLEFHPVQLHKILLNWAQRVEAGDWEVDANGVVGGIGKFEEADTPEHWKKYQIPLSW</sequence>
<dbReference type="AlphaFoldDB" id="A0A1Q5TH48"/>
<feature type="compositionally biased region" description="Basic and acidic residues" evidence="1">
    <location>
        <begin position="305"/>
        <end position="327"/>
    </location>
</feature>
<evidence type="ECO:0000313" key="2">
    <source>
        <dbReference type="EMBL" id="OKO99532.1"/>
    </source>
</evidence>
<proteinExistence type="predicted"/>
<evidence type="ECO:0000313" key="3">
    <source>
        <dbReference type="Proteomes" id="UP000186955"/>
    </source>
</evidence>
<feature type="compositionally biased region" description="Acidic residues" evidence="1">
    <location>
        <begin position="279"/>
        <end position="291"/>
    </location>
</feature>
<evidence type="ECO:0000256" key="1">
    <source>
        <dbReference type="SAM" id="MobiDB-lite"/>
    </source>
</evidence>
<dbReference type="OrthoDB" id="3029470at2759"/>
<comment type="caution">
    <text evidence="2">The sequence shown here is derived from an EMBL/GenBank/DDBJ whole genome shotgun (WGS) entry which is preliminary data.</text>
</comment>
<keyword evidence="3" id="KW-1185">Reference proteome</keyword>
<protein>
    <submittedName>
        <fullName evidence="2">Uncharacterized protein</fullName>
    </submittedName>
</protein>
<dbReference type="EMBL" id="MNBE01000656">
    <property type="protein sequence ID" value="OKO99532.1"/>
    <property type="molecule type" value="Genomic_DNA"/>
</dbReference>
<feature type="compositionally biased region" description="Acidic residues" evidence="1">
    <location>
        <begin position="339"/>
        <end position="363"/>
    </location>
</feature>
<gene>
    <name evidence="2" type="ORF">PENSUB_8377</name>
</gene>
<feature type="compositionally biased region" description="Polar residues" evidence="1">
    <location>
        <begin position="295"/>
        <end position="304"/>
    </location>
</feature>
<reference evidence="2 3" key="1">
    <citation type="submission" date="2016-10" db="EMBL/GenBank/DDBJ databases">
        <title>Genome sequence of the ascomycete fungus Penicillium subrubescens.</title>
        <authorList>
            <person name="De Vries R.P."/>
            <person name="Peng M."/>
            <person name="Dilokpimol A."/>
            <person name="Hilden K."/>
            <person name="Makela M.R."/>
            <person name="Grigoriev I."/>
            <person name="Riley R."/>
            <person name="Granchi Z."/>
        </authorList>
    </citation>
    <scope>NUCLEOTIDE SEQUENCE [LARGE SCALE GENOMIC DNA]</scope>
    <source>
        <strain evidence="2 3">CBS 132785</strain>
    </source>
</reference>